<keyword evidence="1" id="KW-1133">Transmembrane helix</keyword>
<evidence type="ECO:0008006" key="4">
    <source>
        <dbReference type="Google" id="ProtNLM"/>
    </source>
</evidence>
<feature type="transmembrane region" description="Helical" evidence="1">
    <location>
        <begin position="52"/>
        <end position="72"/>
    </location>
</feature>
<dbReference type="RefSeq" id="WP_193951658.1">
    <property type="nucleotide sequence ID" value="NZ_JADEYS010000002.1"/>
</dbReference>
<keyword evidence="1" id="KW-0472">Membrane</keyword>
<evidence type="ECO:0000313" key="2">
    <source>
        <dbReference type="EMBL" id="MBE9396100.1"/>
    </source>
</evidence>
<evidence type="ECO:0000313" key="3">
    <source>
        <dbReference type="Proteomes" id="UP000640333"/>
    </source>
</evidence>
<dbReference type="Proteomes" id="UP000640333">
    <property type="component" value="Unassembled WGS sequence"/>
</dbReference>
<organism evidence="2 3">
    <name type="scientific">Pontibacterium sinense</name>
    <dbReference type="NCBI Taxonomy" id="2781979"/>
    <lineage>
        <taxon>Bacteria</taxon>
        <taxon>Pseudomonadati</taxon>
        <taxon>Pseudomonadota</taxon>
        <taxon>Gammaproteobacteria</taxon>
        <taxon>Oceanospirillales</taxon>
        <taxon>Oceanospirillaceae</taxon>
        <taxon>Pontibacterium</taxon>
    </lineage>
</organism>
<sequence>MKQDETVHAKLPLKDAIRHQAASEQLSVGQLDELLAMQRDVLVEAPVKRSKLPVWLGAVAACCVLVVSLFIWQNSTQQYSRDIALEVAGNHLQLKPMDVETQSMTEIRRYFTQLDFSPVRSSLLETQFDLPENLMIGGRYCSVKGVTATQIRYRGTDSELRTFYEVGYDEERYGHIPDIDKGETPQELMVKGVKVTLWVEKGLLMALVADM</sequence>
<evidence type="ECO:0000256" key="1">
    <source>
        <dbReference type="SAM" id="Phobius"/>
    </source>
</evidence>
<gene>
    <name evidence="2" type="ORF">IOQ59_02370</name>
</gene>
<accession>A0A8J7F6Q4</accession>
<dbReference type="EMBL" id="JADEYS010000002">
    <property type="protein sequence ID" value="MBE9396100.1"/>
    <property type="molecule type" value="Genomic_DNA"/>
</dbReference>
<protein>
    <recommendedName>
        <fullName evidence="4">DUF3379 domain-containing protein</fullName>
    </recommendedName>
</protein>
<keyword evidence="3" id="KW-1185">Reference proteome</keyword>
<comment type="caution">
    <text evidence="2">The sequence shown here is derived from an EMBL/GenBank/DDBJ whole genome shotgun (WGS) entry which is preliminary data.</text>
</comment>
<proteinExistence type="predicted"/>
<keyword evidence="1" id="KW-0812">Transmembrane</keyword>
<dbReference type="AlphaFoldDB" id="A0A8J7F6Q4"/>
<reference evidence="2" key="1">
    <citation type="submission" date="2020-10" db="EMBL/GenBank/DDBJ databases">
        <title>Bacterium isolated from coastal waters sediment.</title>
        <authorList>
            <person name="Chen R.-J."/>
            <person name="Lu D.-C."/>
            <person name="Zhu K.-L."/>
            <person name="Du Z.-J."/>
        </authorList>
    </citation>
    <scope>NUCLEOTIDE SEQUENCE</scope>
    <source>
        <strain evidence="2">N1Y112</strain>
    </source>
</reference>
<name>A0A8J7F6Q4_9GAMM</name>